<proteinExistence type="predicted"/>
<sequence>MGKKNWLAGQAQGIVINGLYSAQGLVPSGVPVLGPVLFNMVIDDLEEVMECTPARLADGIRGTQPTFPRAGLPSEGHKQAGGWDLQEHCEFSKGKCKALHLGRKRPQPRYRLGTCQMENSSVAKDLGVLVKDRAKLFTAVCAGMMRDNE</sequence>
<comment type="caution">
    <text evidence="1">The sequence shown here is derived from an EMBL/GenBank/DDBJ whole genome shotgun (WGS) entry which is preliminary data.</text>
</comment>
<evidence type="ECO:0000313" key="1">
    <source>
        <dbReference type="EMBL" id="KAK4831565.1"/>
    </source>
</evidence>
<dbReference type="AlphaFoldDB" id="A0AAN7PJS0"/>
<protein>
    <recommendedName>
        <fullName evidence="3">Reverse transcriptase domain-containing protein</fullName>
    </recommendedName>
</protein>
<gene>
    <name evidence="1" type="ORF">QYF61_018325</name>
</gene>
<dbReference type="EMBL" id="JAUNZN010000001">
    <property type="protein sequence ID" value="KAK4831565.1"/>
    <property type="molecule type" value="Genomic_DNA"/>
</dbReference>
<evidence type="ECO:0008006" key="3">
    <source>
        <dbReference type="Google" id="ProtNLM"/>
    </source>
</evidence>
<dbReference type="Proteomes" id="UP001333110">
    <property type="component" value="Unassembled WGS sequence"/>
</dbReference>
<evidence type="ECO:0000313" key="2">
    <source>
        <dbReference type="Proteomes" id="UP001333110"/>
    </source>
</evidence>
<name>A0AAN7PJS0_MYCAM</name>
<organism evidence="1 2">
    <name type="scientific">Mycteria americana</name>
    <name type="common">Wood stork</name>
    <dbReference type="NCBI Taxonomy" id="33587"/>
    <lineage>
        <taxon>Eukaryota</taxon>
        <taxon>Metazoa</taxon>
        <taxon>Chordata</taxon>
        <taxon>Craniata</taxon>
        <taxon>Vertebrata</taxon>
        <taxon>Euteleostomi</taxon>
        <taxon>Archelosauria</taxon>
        <taxon>Archosauria</taxon>
        <taxon>Dinosauria</taxon>
        <taxon>Saurischia</taxon>
        <taxon>Theropoda</taxon>
        <taxon>Coelurosauria</taxon>
        <taxon>Aves</taxon>
        <taxon>Neognathae</taxon>
        <taxon>Neoaves</taxon>
        <taxon>Aequornithes</taxon>
        <taxon>Ciconiiformes</taxon>
        <taxon>Ciconiidae</taxon>
        <taxon>Mycteria</taxon>
    </lineage>
</organism>
<feature type="non-terminal residue" evidence="1">
    <location>
        <position position="149"/>
    </location>
</feature>
<keyword evidence="2" id="KW-1185">Reference proteome</keyword>
<reference evidence="1 2" key="1">
    <citation type="journal article" date="2023" name="J. Hered.">
        <title>Chromosome-level genome of the wood stork (Mycteria americana) provides insight into avian chromosome evolution.</title>
        <authorList>
            <person name="Flamio R. Jr."/>
            <person name="Ramstad K.M."/>
        </authorList>
    </citation>
    <scope>NUCLEOTIDE SEQUENCE [LARGE SCALE GENOMIC DNA]</scope>
    <source>
        <strain evidence="1">JAX WOST 10</strain>
    </source>
</reference>
<accession>A0AAN7PJS0</accession>